<name>A0A371HH35_MUCPR</name>
<comment type="caution">
    <text evidence="1">The sequence shown here is derived from an EMBL/GenBank/DDBJ whole genome shotgun (WGS) entry which is preliminary data.</text>
</comment>
<keyword evidence="2" id="KW-1185">Reference proteome</keyword>
<dbReference type="EMBL" id="QJKJ01002617">
    <property type="protein sequence ID" value="RDY02022.1"/>
    <property type="molecule type" value="Genomic_DNA"/>
</dbReference>
<protein>
    <submittedName>
        <fullName evidence="1">Uncharacterized protein</fullName>
    </submittedName>
</protein>
<organism evidence="1 2">
    <name type="scientific">Mucuna pruriens</name>
    <name type="common">Velvet bean</name>
    <name type="synonym">Dolichos pruriens</name>
    <dbReference type="NCBI Taxonomy" id="157652"/>
    <lineage>
        <taxon>Eukaryota</taxon>
        <taxon>Viridiplantae</taxon>
        <taxon>Streptophyta</taxon>
        <taxon>Embryophyta</taxon>
        <taxon>Tracheophyta</taxon>
        <taxon>Spermatophyta</taxon>
        <taxon>Magnoliopsida</taxon>
        <taxon>eudicotyledons</taxon>
        <taxon>Gunneridae</taxon>
        <taxon>Pentapetalae</taxon>
        <taxon>rosids</taxon>
        <taxon>fabids</taxon>
        <taxon>Fabales</taxon>
        <taxon>Fabaceae</taxon>
        <taxon>Papilionoideae</taxon>
        <taxon>50 kb inversion clade</taxon>
        <taxon>NPAAA clade</taxon>
        <taxon>indigoferoid/millettioid clade</taxon>
        <taxon>Phaseoleae</taxon>
        <taxon>Mucuna</taxon>
    </lineage>
</organism>
<dbReference type="AlphaFoldDB" id="A0A371HH35"/>
<evidence type="ECO:0000313" key="2">
    <source>
        <dbReference type="Proteomes" id="UP000257109"/>
    </source>
</evidence>
<proteinExistence type="predicted"/>
<reference evidence="1" key="1">
    <citation type="submission" date="2018-05" db="EMBL/GenBank/DDBJ databases">
        <title>Draft genome of Mucuna pruriens seed.</title>
        <authorList>
            <person name="Nnadi N.E."/>
            <person name="Vos R."/>
            <person name="Hasami M.H."/>
            <person name="Devisetty U.K."/>
            <person name="Aguiy J.C."/>
        </authorList>
    </citation>
    <scope>NUCLEOTIDE SEQUENCE [LARGE SCALE GENOMIC DNA]</scope>
    <source>
        <strain evidence="1">JCA_2017</strain>
    </source>
</reference>
<dbReference type="Proteomes" id="UP000257109">
    <property type="component" value="Unassembled WGS sequence"/>
</dbReference>
<accession>A0A371HH35</accession>
<sequence length="66" mass="7732">MEANISIFQTLDLSKVVEEYYEVSLQPNKPTMTQKKNQNEKKTKKGKGKVMRIYCCFLNYLLKSLP</sequence>
<gene>
    <name evidence="1" type="ORF">CR513_14579</name>
</gene>
<feature type="non-terminal residue" evidence="1">
    <location>
        <position position="66"/>
    </location>
</feature>
<evidence type="ECO:0000313" key="1">
    <source>
        <dbReference type="EMBL" id="RDY02022.1"/>
    </source>
</evidence>